<evidence type="ECO:0000256" key="1">
    <source>
        <dbReference type="ARBA" id="ARBA00022679"/>
    </source>
</evidence>
<dbReference type="OrthoDB" id="9786288at2"/>
<dbReference type="Pfam" id="PF08541">
    <property type="entry name" value="ACP_syn_III_C"/>
    <property type="match status" value="1"/>
</dbReference>
<dbReference type="Gene3D" id="3.40.47.10">
    <property type="match status" value="2"/>
</dbReference>
<feature type="domain" description="Beta-ketoacyl-[acyl-carrier-protein] synthase III N-terminal" evidence="4">
    <location>
        <begin position="114"/>
        <end position="197"/>
    </location>
</feature>
<dbReference type="KEGG" id="thao:NI17_004910"/>
<dbReference type="AlphaFoldDB" id="A0A399G6M8"/>
<name>A0A399G6M8_9ACTN</name>
<dbReference type="InterPro" id="IPR013751">
    <property type="entry name" value="ACP_syn_III_N"/>
</dbReference>
<dbReference type="EMBL" id="CP063196">
    <property type="protein sequence ID" value="UOE20563.1"/>
    <property type="molecule type" value="Genomic_DNA"/>
</dbReference>
<dbReference type="GO" id="GO:0006633">
    <property type="term" value="P:fatty acid biosynthetic process"/>
    <property type="evidence" value="ECO:0007669"/>
    <property type="project" value="InterPro"/>
</dbReference>
<dbReference type="Proteomes" id="UP000265719">
    <property type="component" value="Chromosome"/>
</dbReference>
<dbReference type="InterPro" id="IPR016039">
    <property type="entry name" value="Thiolase-like"/>
</dbReference>
<dbReference type="GO" id="GO:0044550">
    <property type="term" value="P:secondary metabolite biosynthetic process"/>
    <property type="evidence" value="ECO:0007669"/>
    <property type="project" value="TreeGrafter"/>
</dbReference>
<dbReference type="SUPFAM" id="SSF53901">
    <property type="entry name" value="Thiolase-like"/>
    <property type="match status" value="1"/>
</dbReference>
<reference evidence="5" key="1">
    <citation type="submission" date="2020-10" db="EMBL/GenBank/DDBJ databases">
        <title>De novo genome project of the cellulose decomposer Thermobifida halotolerans type strain.</title>
        <authorList>
            <person name="Nagy I."/>
            <person name="Horvath B."/>
            <person name="Kukolya J."/>
            <person name="Nagy I."/>
            <person name="Orsini M."/>
        </authorList>
    </citation>
    <scope>NUCLEOTIDE SEQUENCE</scope>
    <source>
        <strain evidence="5">DSM 44931</strain>
    </source>
</reference>
<keyword evidence="2" id="KW-0012">Acyltransferase</keyword>
<dbReference type="Pfam" id="PF08545">
    <property type="entry name" value="ACP_syn_III"/>
    <property type="match status" value="1"/>
</dbReference>
<dbReference type="GO" id="GO:0004315">
    <property type="term" value="F:3-oxoacyl-[acyl-carrier-protein] synthase activity"/>
    <property type="evidence" value="ECO:0007669"/>
    <property type="project" value="InterPro"/>
</dbReference>
<dbReference type="RefSeq" id="WP_068691872.1">
    <property type="nucleotide sequence ID" value="NZ_CP063196.1"/>
</dbReference>
<keyword evidence="1" id="KW-0808">Transferase</keyword>
<evidence type="ECO:0000259" key="3">
    <source>
        <dbReference type="Pfam" id="PF08541"/>
    </source>
</evidence>
<evidence type="ECO:0000256" key="2">
    <source>
        <dbReference type="ARBA" id="ARBA00023315"/>
    </source>
</evidence>
<dbReference type="InterPro" id="IPR013747">
    <property type="entry name" value="ACP_syn_III_C"/>
</dbReference>
<accession>A0A399G6M8</accession>
<keyword evidence="6" id="KW-1185">Reference proteome</keyword>
<evidence type="ECO:0000313" key="6">
    <source>
        <dbReference type="Proteomes" id="UP000265719"/>
    </source>
</evidence>
<evidence type="ECO:0000313" key="5">
    <source>
        <dbReference type="EMBL" id="UOE20563.1"/>
    </source>
</evidence>
<organism evidence="5 6">
    <name type="scientific">Thermobifida halotolerans</name>
    <dbReference type="NCBI Taxonomy" id="483545"/>
    <lineage>
        <taxon>Bacteria</taxon>
        <taxon>Bacillati</taxon>
        <taxon>Actinomycetota</taxon>
        <taxon>Actinomycetes</taxon>
        <taxon>Streptosporangiales</taxon>
        <taxon>Nocardiopsidaceae</taxon>
        <taxon>Thermobifida</taxon>
    </lineage>
</organism>
<sequence>MPIPRFESLGAYLPENEVSTRDLVSRMDHQPVFDLGAITGIHHRRFAGADEDSFTMALRAARDCLSRSSHPAGELDVVISTSITRFKDRDRFYFEPSFAHMVAREIGATSAVCFDVSNACAGMITGVAVLERMVRAGTARSGMVVSGERISVIAETAVREIDHPHDPQFASLTVGDSAAAVVVDGRGTAEERIDYVELTTSAAHADLCIGMPSDRSQGVALYTDNQSMHATERVALWPTFQRDFLAKRGTSFAEEGYDFVIHHQIGTRLTDKAQRMAARLFNTPMPPSPMVVDRYGNTSSTSHFVVLYEHLRDGSIPPGSKLLLVPAASGIVTGCLAATVSSIGI</sequence>
<dbReference type="PANTHER" id="PTHR34069:SF3">
    <property type="entry name" value="ACYL-COA:ACYL-COA ALKYLTRANSFERASE"/>
    <property type="match status" value="1"/>
</dbReference>
<feature type="domain" description="Beta-ketoacyl-[acyl-carrier-protein] synthase III C-terminal" evidence="3">
    <location>
        <begin position="254"/>
        <end position="337"/>
    </location>
</feature>
<protein>
    <submittedName>
        <fullName evidence="5">3-oxoacyl-ACP synthase</fullName>
    </submittedName>
</protein>
<evidence type="ECO:0000259" key="4">
    <source>
        <dbReference type="Pfam" id="PF08545"/>
    </source>
</evidence>
<dbReference type="PANTHER" id="PTHR34069">
    <property type="entry name" value="3-OXOACYL-[ACYL-CARRIER-PROTEIN] SYNTHASE 3"/>
    <property type="match status" value="1"/>
</dbReference>
<proteinExistence type="predicted"/>
<gene>
    <name evidence="5" type="ORF">NI17_004910</name>
</gene>